<evidence type="ECO:0000313" key="1">
    <source>
        <dbReference type="EMBL" id="CAG8492761.1"/>
    </source>
</evidence>
<name>A0ACA9KU19_9GLOM</name>
<dbReference type="EMBL" id="CAJVPW010001821">
    <property type="protein sequence ID" value="CAG8492761.1"/>
    <property type="molecule type" value="Genomic_DNA"/>
</dbReference>
<organism evidence="1 2">
    <name type="scientific">Cetraspora pellucida</name>
    <dbReference type="NCBI Taxonomy" id="1433469"/>
    <lineage>
        <taxon>Eukaryota</taxon>
        <taxon>Fungi</taxon>
        <taxon>Fungi incertae sedis</taxon>
        <taxon>Mucoromycota</taxon>
        <taxon>Glomeromycotina</taxon>
        <taxon>Glomeromycetes</taxon>
        <taxon>Diversisporales</taxon>
        <taxon>Gigasporaceae</taxon>
        <taxon>Cetraspora</taxon>
    </lineage>
</organism>
<dbReference type="Proteomes" id="UP000789366">
    <property type="component" value="Unassembled WGS sequence"/>
</dbReference>
<evidence type="ECO:0000313" key="2">
    <source>
        <dbReference type="Proteomes" id="UP000789366"/>
    </source>
</evidence>
<sequence>GEDLKEKLNELLKIINERESLMDQISKFQITTEESKKLIRKLHTKKQEFSIQIQQLKSENDDLKLQIDSLKQDLQYQSVLNSRRIENL</sequence>
<feature type="non-terminal residue" evidence="1">
    <location>
        <position position="1"/>
    </location>
</feature>
<proteinExistence type="predicted"/>
<protein>
    <submittedName>
        <fullName evidence="1">12003_t:CDS:1</fullName>
    </submittedName>
</protein>
<accession>A0ACA9KU19</accession>
<reference evidence="1" key="1">
    <citation type="submission" date="2021-06" db="EMBL/GenBank/DDBJ databases">
        <authorList>
            <person name="Kallberg Y."/>
            <person name="Tangrot J."/>
            <person name="Rosling A."/>
        </authorList>
    </citation>
    <scope>NUCLEOTIDE SEQUENCE</scope>
    <source>
        <strain evidence="1">28 12/20/2015</strain>
    </source>
</reference>
<gene>
    <name evidence="1" type="ORF">SPELUC_LOCUS2634</name>
</gene>
<keyword evidence="2" id="KW-1185">Reference proteome</keyword>
<comment type="caution">
    <text evidence="1">The sequence shown here is derived from an EMBL/GenBank/DDBJ whole genome shotgun (WGS) entry which is preliminary data.</text>
</comment>